<evidence type="ECO:0000313" key="3">
    <source>
        <dbReference type="Proteomes" id="UP000504636"/>
    </source>
</evidence>
<organism evidence="2">
    <name type="scientific">Mytilinidion resinicola</name>
    <dbReference type="NCBI Taxonomy" id="574789"/>
    <lineage>
        <taxon>Eukaryota</taxon>
        <taxon>Fungi</taxon>
        <taxon>Dikarya</taxon>
        <taxon>Ascomycota</taxon>
        <taxon>Pezizomycotina</taxon>
        <taxon>Dothideomycetes</taxon>
        <taxon>Pleosporomycetidae</taxon>
        <taxon>Mytilinidiales</taxon>
        <taxon>Mytilinidiaceae</taxon>
        <taxon>Mytilinidion</taxon>
    </lineage>
</organism>
<name>A0A6A6YCX3_9PEZI</name>
<proteinExistence type="predicted"/>
<evidence type="ECO:0000313" key="4">
    <source>
        <dbReference type="RefSeq" id="XP_033573635.1"/>
    </source>
</evidence>
<evidence type="ECO:0000313" key="2">
    <source>
        <dbReference type="EMBL" id="KAF2806671.1"/>
    </source>
</evidence>
<reference evidence="2 4" key="1">
    <citation type="journal article" date="2020" name="Stud. Mycol.">
        <title>101 Dothideomycetes genomes: a test case for predicting lifestyles and emergence of pathogens.</title>
        <authorList>
            <person name="Haridas S."/>
            <person name="Albert R."/>
            <person name="Binder M."/>
            <person name="Bloem J."/>
            <person name="Labutti K."/>
            <person name="Salamov A."/>
            <person name="Andreopoulos B."/>
            <person name="Baker S."/>
            <person name="Barry K."/>
            <person name="Bills G."/>
            <person name="Bluhm B."/>
            <person name="Cannon C."/>
            <person name="Castanera R."/>
            <person name="Culley D."/>
            <person name="Daum C."/>
            <person name="Ezra D."/>
            <person name="Gonzalez J."/>
            <person name="Henrissat B."/>
            <person name="Kuo A."/>
            <person name="Liang C."/>
            <person name="Lipzen A."/>
            <person name="Lutzoni F."/>
            <person name="Magnuson J."/>
            <person name="Mondo S."/>
            <person name="Nolan M."/>
            <person name="Ohm R."/>
            <person name="Pangilinan J."/>
            <person name="Park H.-J."/>
            <person name="Ramirez L."/>
            <person name="Alfaro M."/>
            <person name="Sun H."/>
            <person name="Tritt A."/>
            <person name="Yoshinaga Y."/>
            <person name="Zwiers L.-H."/>
            <person name="Turgeon B."/>
            <person name="Goodwin S."/>
            <person name="Spatafora J."/>
            <person name="Crous P."/>
            <person name="Grigoriev I."/>
        </authorList>
    </citation>
    <scope>NUCLEOTIDE SEQUENCE</scope>
    <source>
        <strain evidence="2 4">CBS 304.34</strain>
    </source>
</reference>
<feature type="transmembrane region" description="Helical" evidence="1">
    <location>
        <begin position="65"/>
        <end position="86"/>
    </location>
</feature>
<accession>A0A6A6YCX3</accession>
<dbReference type="GeneID" id="54469834"/>
<evidence type="ECO:0000256" key="1">
    <source>
        <dbReference type="SAM" id="Phobius"/>
    </source>
</evidence>
<keyword evidence="1" id="KW-1133">Transmembrane helix</keyword>
<dbReference type="EMBL" id="MU003706">
    <property type="protein sequence ID" value="KAF2806671.1"/>
    <property type="molecule type" value="Genomic_DNA"/>
</dbReference>
<dbReference type="Proteomes" id="UP000504636">
    <property type="component" value="Unplaced"/>
</dbReference>
<keyword evidence="1" id="KW-0812">Transmembrane</keyword>
<reference evidence="4" key="2">
    <citation type="submission" date="2020-04" db="EMBL/GenBank/DDBJ databases">
        <authorList>
            <consortium name="NCBI Genome Project"/>
        </authorList>
    </citation>
    <scope>NUCLEOTIDE SEQUENCE</scope>
    <source>
        <strain evidence="4">CBS 304.34</strain>
    </source>
</reference>
<reference evidence="4" key="3">
    <citation type="submission" date="2025-04" db="UniProtKB">
        <authorList>
            <consortium name="RefSeq"/>
        </authorList>
    </citation>
    <scope>IDENTIFICATION</scope>
    <source>
        <strain evidence="4">CBS 304.34</strain>
    </source>
</reference>
<keyword evidence="3" id="KW-1185">Reference proteome</keyword>
<dbReference type="RefSeq" id="XP_033573635.1">
    <property type="nucleotide sequence ID" value="XM_033728941.1"/>
</dbReference>
<gene>
    <name evidence="2 4" type="ORF">BDZ99DRAFT_83001</name>
</gene>
<dbReference type="AlphaFoldDB" id="A0A6A6YCX3"/>
<protein>
    <submittedName>
        <fullName evidence="2 4">Uncharacterized protein</fullName>
    </submittedName>
</protein>
<keyword evidence="1" id="KW-0472">Membrane</keyword>
<sequence length="114" mass="13063">MGRFTNEWMIQKGTSYRSHARTPNMSVLVFKCFHVSKVGMPCGSSRWKRRYDEFLLPSPLGRFGFLYSILLGILAWRVMGSSIAYSPPSTHFLRVMTIIVSNCRVCGRPQTQII</sequence>